<dbReference type="GO" id="GO:0055085">
    <property type="term" value="P:transmembrane transport"/>
    <property type="evidence" value="ECO:0007669"/>
    <property type="project" value="InterPro"/>
</dbReference>
<dbReference type="Proteomes" id="UP000247476">
    <property type="component" value="Unassembled WGS sequence"/>
</dbReference>
<feature type="transmembrane region" description="Helical" evidence="7">
    <location>
        <begin position="263"/>
        <end position="283"/>
    </location>
</feature>
<comment type="similarity">
    <text evidence="7">Belongs to the binding-protein-dependent transport system permease family.</text>
</comment>
<evidence type="ECO:0000256" key="3">
    <source>
        <dbReference type="ARBA" id="ARBA00022475"/>
    </source>
</evidence>
<comment type="subcellular location">
    <subcellularLocation>
        <location evidence="1 7">Cell membrane</location>
        <topology evidence="1 7">Multi-pass membrane protein</topology>
    </subcellularLocation>
</comment>
<dbReference type="SUPFAM" id="SSF161098">
    <property type="entry name" value="MetI-like"/>
    <property type="match status" value="1"/>
</dbReference>
<dbReference type="InterPro" id="IPR000515">
    <property type="entry name" value="MetI-like"/>
</dbReference>
<dbReference type="CDD" id="cd06261">
    <property type="entry name" value="TM_PBP2"/>
    <property type="match status" value="1"/>
</dbReference>
<accession>A0A2V5K7Z5</accession>
<dbReference type="EMBL" id="QJVJ01000003">
    <property type="protein sequence ID" value="PYI55581.1"/>
    <property type="molecule type" value="Genomic_DNA"/>
</dbReference>
<evidence type="ECO:0000256" key="6">
    <source>
        <dbReference type="ARBA" id="ARBA00023136"/>
    </source>
</evidence>
<proteinExistence type="inferred from homology"/>
<reference evidence="9 10" key="1">
    <citation type="submission" date="2018-05" db="EMBL/GenBank/DDBJ databases">
        <title>Paenibacillus flagellatus sp. nov., isolated from selenium mineral soil.</title>
        <authorList>
            <person name="Dai X."/>
        </authorList>
    </citation>
    <scope>NUCLEOTIDE SEQUENCE [LARGE SCALE GENOMIC DNA]</scope>
    <source>
        <strain evidence="9 10">DXL2</strain>
    </source>
</reference>
<sequence length="298" mass="33460">MSMTIGKKSTGERAFDLLNVVFLSLFAFTAVYPFINVIVVSFSTPAAANQYGLKLWPQETTLEAYKIVFSNKMIWTGYANTIFRAVLGTAMNVLFTVLCAYPLAKRYLPHRSGYTTFIVFTMFFSGGLIPNYLLIKELGLLDNRLSLILPGLIAAFTMIVVRNFFMSLPEEIEESAKIDGAHDIRILFFIVLPVSMPIIATISLWYAVSHWNAWFDSLLFIQSPDKAVLGNVLRKIIIEGSPQFQEYDNYDPAKPQNLVTPDIIRAATIMVATTPILCVYPFIQKYFVKGVMIGSLKG</sequence>
<dbReference type="GO" id="GO:0005886">
    <property type="term" value="C:plasma membrane"/>
    <property type="evidence" value="ECO:0007669"/>
    <property type="project" value="UniProtKB-SubCell"/>
</dbReference>
<dbReference type="PROSITE" id="PS50928">
    <property type="entry name" value="ABC_TM1"/>
    <property type="match status" value="1"/>
</dbReference>
<evidence type="ECO:0000256" key="1">
    <source>
        <dbReference type="ARBA" id="ARBA00004651"/>
    </source>
</evidence>
<feature type="transmembrane region" description="Helical" evidence="7">
    <location>
        <begin position="186"/>
        <end position="208"/>
    </location>
</feature>
<dbReference type="OrthoDB" id="9810086at2"/>
<keyword evidence="6 7" id="KW-0472">Membrane</keyword>
<dbReference type="AlphaFoldDB" id="A0A2V5K7Z5"/>
<keyword evidence="10" id="KW-1185">Reference proteome</keyword>
<organism evidence="9 10">
    <name type="scientific">Paenibacillus flagellatus</name>
    <dbReference type="NCBI Taxonomy" id="2211139"/>
    <lineage>
        <taxon>Bacteria</taxon>
        <taxon>Bacillati</taxon>
        <taxon>Bacillota</taxon>
        <taxon>Bacilli</taxon>
        <taxon>Bacillales</taxon>
        <taxon>Paenibacillaceae</taxon>
        <taxon>Paenibacillus</taxon>
    </lineage>
</organism>
<dbReference type="Gene3D" id="1.10.3720.10">
    <property type="entry name" value="MetI-like"/>
    <property type="match status" value="1"/>
</dbReference>
<evidence type="ECO:0000313" key="9">
    <source>
        <dbReference type="EMBL" id="PYI55581.1"/>
    </source>
</evidence>
<dbReference type="PANTHER" id="PTHR43744">
    <property type="entry name" value="ABC TRANSPORTER PERMEASE PROTEIN MG189-RELATED-RELATED"/>
    <property type="match status" value="1"/>
</dbReference>
<keyword evidence="4 7" id="KW-0812">Transmembrane</keyword>
<dbReference type="InterPro" id="IPR035906">
    <property type="entry name" value="MetI-like_sf"/>
</dbReference>
<feature type="transmembrane region" description="Helical" evidence="7">
    <location>
        <begin position="20"/>
        <end position="42"/>
    </location>
</feature>
<dbReference type="PANTHER" id="PTHR43744:SF9">
    <property type="entry name" value="POLYGALACTURONAN_RHAMNOGALACTURONAN TRANSPORT SYSTEM PERMEASE PROTEIN YTCP"/>
    <property type="match status" value="1"/>
</dbReference>
<feature type="transmembrane region" description="Helical" evidence="7">
    <location>
        <begin position="116"/>
        <end position="135"/>
    </location>
</feature>
<protein>
    <submittedName>
        <fullName evidence="9">ABC transporter permease</fullName>
    </submittedName>
</protein>
<evidence type="ECO:0000256" key="2">
    <source>
        <dbReference type="ARBA" id="ARBA00022448"/>
    </source>
</evidence>
<feature type="domain" description="ABC transmembrane type-1" evidence="8">
    <location>
        <begin position="78"/>
        <end position="281"/>
    </location>
</feature>
<feature type="transmembrane region" description="Helical" evidence="7">
    <location>
        <begin position="147"/>
        <end position="165"/>
    </location>
</feature>
<evidence type="ECO:0000256" key="5">
    <source>
        <dbReference type="ARBA" id="ARBA00022989"/>
    </source>
</evidence>
<evidence type="ECO:0000313" key="10">
    <source>
        <dbReference type="Proteomes" id="UP000247476"/>
    </source>
</evidence>
<evidence type="ECO:0000256" key="4">
    <source>
        <dbReference type="ARBA" id="ARBA00022692"/>
    </source>
</evidence>
<evidence type="ECO:0000259" key="8">
    <source>
        <dbReference type="PROSITE" id="PS50928"/>
    </source>
</evidence>
<feature type="transmembrane region" description="Helical" evidence="7">
    <location>
        <begin position="82"/>
        <end position="104"/>
    </location>
</feature>
<name>A0A2V5K7Z5_9BACL</name>
<keyword evidence="3" id="KW-1003">Cell membrane</keyword>
<gene>
    <name evidence="9" type="ORF">DLM86_07560</name>
</gene>
<dbReference type="RefSeq" id="WP_110839382.1">
    <property type="nucleotide sequence ID" value="NZ_QJVJ01000003.1"/>
</dbReference>
<comment type="caution">
    <text evidence="9">The sequence shown here is derived from an EMBL/GenBank/DDBJ whole genome shotgun (WGS) entry which is preliminary data.</text>
</comment>
<keyword evidence="5 7" id="KW-1133">Transmembrane helix</keyword>
<keyword evidence="2 7" id="KW-0813">Transport</keyword>
<dbReference type="Pfam" id="PF00528">
    <property type="entry name" value="BPD_transp_1"/>
    <property type="match status" value="1"/>
</dbReference>
<evidence type="ECO:0000256" key="7">
    <source>
        <dbReference type="RuleBase" id="RU363032"/>
    </source>
</evidence>